<evidence type="ECO:0000259" key="5">
    <source>
        <dbReference type="PROSITE" id="PS50275"/>
    </source>
</evidence>
<keyword evidence="3" id="KW-0472">Membrane</keyword>
<feature type="compositionally biased region" description="Basic and acidic residues" evidence="4">
    <location>
        <begin position="1"/>
        <end position="11"/>
    </location>
</feature>
<dbReference type="GO" id="GO:0043813">
    <property type="term" value="F:phosphatidylinositol-3,5-bisphosphate 5-phosphatase activity"/>
    <property type="evidence" value="ECO:0007669"/>
    <property type="project" value="InterPro"/>
</dbReference>
<evidence type="ECO:0000256" key="4">
    <source>
        <dbReference type="SAM" id="MobiDB-lite"/>
    </source>
</evidence>
<name>A0A9P6W7P9_RHOMI</name>
<accession>A0A9P6W7P9</accession>
<dbReference type="Pfam" id="PF02383">
    <property type="entry name" value="Syja_N"/>
    <property type="match status" value="1"/>
</dbReference>
<feature type="region of interest" description="Disordered" evidence="4">
    <location>
        <begin position="1"/>
        <end position="34"/>
    </location>
</feature>
<evidence type="ECO:0000256" key="3">
    <source>
        <dbReference type="ARBA" id="ARBA00023136"/>
    </source>
</evidence>
<feature type="region of interest" description="Disordered" evidence="4">
    <location>
        <begin position="770"/>
        <end position="830"/>
    </location>
</feature>
<feature type="domain" description="SAC" evidence="5">
    <location>
        <begin position="226"/>
        <end position="604"/>
    </location>
</feature>
<dbReference type="Proteomes" id="UP000777482">
    <property type="component" value="Unassembled WGS sequence"/>
</dbReference>
<dbReference type="GO" id="GO:0046856">
    <property type="term" value="P:phosphatidylinositol dephosphorylation"/>
    <property type="evidence" value="ECO:0007669"/>
    <property type="project" value="InterPro"/>
</dbReference>
<keyword evidence="2" id="KW-0378">Hydrolase</keyword>
<dbReference type="PROSITE" id="PS50275">
    <property type="entry name" value="SAC"/>
    <property type="match status" value="1"/>
</dbReference>
<evidence type="ECO:0000313" key="7">
    <source>
        <dbReference type="Proteomes" id="UP000777482"/>
    </source>
</evidence>
<dbReference type="InterPro" id="IPR002013">
    <property type="entry name" value="SAC_dom"/>
</dbReference>
<dbReference type="PANTHER" id="PTHR45738">
    <property type="entry name" value="POLYPHOSPHOINOSITIDE PHOSPHATASE"/>
    <property type="match status" value="1"/>
</dbReference>
<evidence type="ECO:0000313" key="6">
    <source>
        <dbReference type="EMBL" id="KAG0666152.1"/>
    </source>
</evidence>
<evidence type="ECO:0000256" key="1">
    <source>
        <dbReference type="ARBA" id="ARBA00004308"/>
    </source>
</evidence>
<dbReference type="InterPro" id="IPR043573">
    <property type="entry name" value="Fig4-like"/>
</dbReference>
<comment type="subcellular location">
    <subcellularLocation>
        <location evidence="1">Endomembrane system</location>
    </subcellularLocation>
</comment>
<evidence type="ECO:0000256" key="2">
    <source>
        <dbReference type="ARBA" id="ARBA00022801"/>
    </source>
</evidence>
<dbReference type="AlphaFoldDB" id="A0A9P6W7P9"/>
<sequence>MATERSPRQSGEEGATLHDTVPEKPSTTQNGDAGRLIRLAGPRAEHVMLEKLSLDDLQKLYVIATDRDAQRYRVLKIDRTPAVRPAASSEGSTRDDAEELGLSITEDLTTYSYRQKEELLETLRAGNAGLKTVDKPCFGIAGACSSGKARPRARAGRRERESTETYIEPGFVRFTSTYHMILITKRSKVAVIGGHHIFHSEGTDLHEISPVPAAVAAEDARQRNSFMSVHLSKNFYFSYTYDVTNTLQRNLLRGREHLPYADKWVWNYHLLGPLRRSLDPGSAWLLPLVHGFVDQAKLVVYSRTVYITLIARRSRHFAGARFLRRGINNEGFVANEVESEQIVSDTLTSAFHTAAPSWHTHPAMPVPDLPPQFPPSHQARRISPRYTSHVQIRGSIPLFWTQDAAKALKPPIEMALRDPFYSAAAKHFDSLFRAYGRSCIVLNLIKHEDDRESTLLDEFKDCIDYLNQALPEKSKIDYIAYDLSSAKASRKNNKFDVLEDCAEGALEKTGFFHSGPEAPRRCEREGRRRAVPSVQKGVVRTNCIDCLDRTNIAQTIVGHSAFAHQLYALGFLPSPNLDVESDAARLLESMYASHGDIIAMQYGGSNTVSTIDSYRPAAPAWPAFSGGYSRDKVENMKRYYANSFSDHDKQAAIDLFLGIKPDVPGQFSWTYIPPAPRRSYREWCSTQLEQLDLTAEEIQAKLQETIDKDDMEDPDDLWRRYYHGNRFQRMEALLAYQLPQQATLAPHDSGKDSNLQSPFISFSERAAILRPPSVERRQSSGGLRSWMPHRPPGSERAQKRLPSAPPQTSGREADEEAATTPLPPAAQPFSLSTGTLASALLRPVVRPDEAREYDAWVTQFSHLSLSSHDYLSDKDRVMYEAYVRRRPASNEASAKDRGIYEGFIAAGELRALLGSVNDIAVPATSLKTYREVVQGEKGVD</sequence>
<keyword evidence="7" id="KW-1185">Reference proteome</keyword>
<dbReference type="EMBL" id="PUHQ01000006">
    <property type="protein sequence ID" value="KAG0666152.1"/>
    <property type="molecule type" value="Genomic_DNA"/>
</dbReference>
<protein>
    <submittedName>
        <fullName evidence="6">Phosphatidylinositol-3,5-bisphosphate 5-phosphatase</fullName>
    </submittedName>
</protein>
<comment type="caution">
    <text evidence="6">The sequence shown here is derived from an EMBL/GenBank/DDBJ whole genome shotgun (WGS) entry which is preliminary data.</text>
</comment>
<organism evidence="6 7">
    <name type="scientific">Rhodotorula mucilaginosa</name>
    <name type="common">Yeast</name>
    <name type="synonym">Rhodotorula rubra</name>
    <dbReference type="NCBI Taxonomy" id="5537"/>
    <lineage>
        <taxon>Eukaryota</taxon>
        <taxon>Fungi</taxon>
        <taxon>Dikarya</taxon>
        <taxon>Basidiomycota</taxon>
        <taxon>Pucciniomycotina</taxon>
        <taxon>Microbotryomycetes</taxon>
        <taxon>Sporidiobolales</taxon>
        <taxon>Sporidiobolaceae</taxon>
        <taxon>Rhodotorula</taxon>
    </lineage>
</organism>
<dbReference type="GO" id="GO:0012505">
    <property type="term" value="C:endomembrane system"/>
    <property type="evidence" value="ECO:0007669"/>
    <property type="project" value="UniProtKB-SubCell"/>
</dbReference>
<proteinExistence type="predicted"/>
<gene>
    <name evidence="6" type="primary">FIG4</name>
    <name evidence="6" type="ORF">C6P46_005503</name>
</gene>
<reference evidence="6 7" key="1">
    <citation type="submission" date="2020-11" db="EMBL/GenBank/DDBJ databases">
        <title>Kefir isolates.</title>
        <authorList>
            <person name="Marcisauskas S."/>
            <person name="Kim Y."/>
            <person name="Blasche S."/>
        </authorList>
    </citation>
    <scope>NUCLEOTIDE SEQUENCE [LARGE SCALE GENOMIC DNA]</scope>
    <source>
        <strain evidence="6 7">KR</strain>
    </source>
</reference>
<dbReference type="OrthoDB" id="405996at2759"/>
<dbReference type="PANTHER" id="PTHR45738:SF5">
    <property type="entry name" value="POLYPHOSPHOINOSITIDE PHOSPHATASE"/>
    <property type="match status" value="1"/>
</dbReference>